<dbReference type="PANTHER" id="PTHR32119">
    <property type="entry name" value="OROTIDINE 5'-PHOSPHATE DECARBOXYLASE"/>
    <property type="match status" value="1"/>
</dbReference>
<dbReference type="PROSITE" id="PS00156">
    <property type="entry name" value="OMPDECASE"/>
    <property type="match status" value="1"/>
</dbReference>
<dbReference type="GO" id="GO:0005829">
    <property type="term" value="C:cytosol"/>
    <property type="evidence" value="ECO:0007669"/>
    <property type="project" value="TreeGrafter"/>
</dbReference>
<dbReference type="InterPro" id="IPR001754">
    <property type="entry name" value="OMPdeCOase_dom"/>
</dbReference>
<feature type="binding site" evidence="10">
    <location>
        <position position="210"/>
    </location>
    <ligand>
        <name>substrate</name>
    </ligand>
</feature>
<dbReference type="RefSeq" id="WP_281793315.1">
    <property type="nucleotide sequence ID" value="NZ_BSDR01000001.1"/>
</dbReference>
<dbReference type="EC" id="4.1.1.23" evidence="3 11"/>
<feature type="domain" description="Orotidine 5'-phosphate decarboxylase" evidence="12">
    <location>
        <begin position="12"/>
        <end position="226"/>
    </location>
</feature>
<evidence type="ECO:0000256" key="1">
    <source>
        <dbReference type="ARBA" id="ARBA00002356"/>
    </source>
</evidence>
<evidence type="ECO:0000256" key="4">
    <source>
        <dbReference type="ARBA" id="ARBA00021923"/>
    </source>
</evidence>
<dbReference type="PANTHER" id="PTHR32119:SF2">
    <property type="entry name" value="OROTIDINE 5'-PHOSPHATE DECARBOXYLASE"/>
    <property type="match status" value="1"/>
</dbReference>
<evidence type="ECO:0000256" key="3">
    <source>
        <dbReference type="ARBA" id="ARBA00012321"/>
    </source>
</evidence>
<dbReference type="Gene3D" id="3.20.20.70">
    <property type="entry name" value="Aldolase class I"/>
    <property type="match status" value="1"/>
</dbReference>
<dbReference type="AlphaFoldDB" id="A0A9W6D353"/>
<gene>
    <name evidence="13" type="primary">pyrF</name>
    <name evidence="13" type="ORF">DAMNIGENAA_14770</name>
</gene>
<dbReference type="Proteomes" id="UP001144372">
    <property type="component" value="Unassembled WGS sequence"/>
</dbReference>
<evidence type="ECO:0000256" key="11">
    <source>
        <dbReference type="RuleBase" id="RU000512"/>
    </source>
</evidence>
<evidence type="ECO:0000256" key="6">
    <source>
        <dbReference type="ARBA" id="ARBA00022975"/>
    </source>
</evidence>
<comment type="pathway">
    <text evidence="2 11">Pyrimidine metabolism; UMP biosynthesis via de novo pathway; UMP from orotate: step 2/2.</text>
</comment>
<dbReference type="CDD" id="cd04725">
    <property type="entry name" value="OMP_decarboxylase_like"/>
    <property type="match status" value="1"/>
</dbReference>
<feature type="binding site" evidence="10">
    <location>
        <position position="211"/>
    </location>
    <ligand>
        <name>substrate</name>
    </ligand>
</feature>
<organism evidence="13 14">
    <name type="scientific">Desulforhabdus amnigena</name>
    <dbReference type="NCBI Taxonomy" id="40218"/>
    <lineage>
        <taxon>Bacteria</taxon>
        <taxon>Pseudomonadati</taxon>
        <taxon>Thermodesulfobacteriota</taxon>
        <taxon>Syntrophobacteria</taxon>
        <taxon>Syntrophobacterales</taxon>
        <taxon>Syntrophobacteraceae</taxon>
        <taxon>Desulforhabdus</taxon>
    </lineage>
</organism>
<dbReference type="InterPro" id="IPR018089">
    <property type="entry name" value="OMPdecase_AS"/>
</dbReference>
<comment type="caution">
    <text evidence="13">The sequence shown here is derived from an EMBL/GenBank/DDBJ whole genome shotgun (WGS) entry which is preliminary data.</text>
</comment>
<dbReference type="InterPro" id="IPR011060">
    <property type="entry name" value="RibuloseP-bd_barrel"/>
</dbReference>
<dbReference type="SMART" id="SM00934">
    <property type="entry name" value="OMPdecase"/>
    <property type="match status" value="1"/>
</dbReference>
<proteinExistence type="inferred from homology"/>
<dbReference type="NCBIfam" id="NF001273">
    <property type="entry name" value="PRK00230.1"/>
    <property type="match status" value="1"/>
</dbReference>
<feature type="binding site" evidence="10">
    <location>
        <position position="120"/>
    </location>
    <ligand>
        <name>substrate</name>
    </ligand>
</feature>
<dbReference type="SUPFAM" id="SSF51366">
    <property type="entry name" value="Ribulose-phoshate binding barrel"/>
    <property type="match status" value="1"/>
</dbReference>
<evidence type="ECO:0000256" key="8">
    <source>
        <dbReference type="ARBA" id="ARBA00049157"/>
    </source>
</evidence>
<evidence type="ECO:0000256" key="10">
    <source>
        <dbReference type="PIRSR" id="PIRSR614732-2"/>
    </source>
</evidence>
<accession>A0A9W6D353</accession>
<dbReference type="InterPro" id="IPR014732">
    <property type="entry name" value="OMPdecase"/>
</dbReference>
<dbReference type="GO" id="GO:0004590">
    <property type="term" value="F:orotidine-5'-phosphate decarboxylase activity"/>
    <property type="evidence" value="ECO:0007669"/>
    <property type="project" value="UniProtKB-EC"/>
</dbReference>
<feature type="active site" description="For OMPdecase activity" evidence="9">
    <location>
        <position position="72"/>
    </location>
</feature>
<feature type="binding site" evidence="10">
    <location>
        <position position="181"/>
    </location>
    <ligand>
        <name>substrate</name>
    </ligand>
</feature>
<dbReference type="GO" id="GO:0044205">
    <property type="term" value="P:'de novo' UMP biosynthetic process"/>
    <property type="evidence" value="ECO:0007669"/>
    <property type="project" value="InterPro"/>
</dbReference>
<feature type="binding site" evidence="10">
    <location>
        <position position="18"/>
    </location>
    <ligand>
        <name>substrate</name>
    </ligand>
</feature>
<sequence>MTSLKAIDIDKRIIFALDVESSDEAKKWVIKLEERVKFFKVGLQLFLAGGFDIIEWIVKRGLEVMVDLKFFDVPQTVASAVAQLRGRGISLATVHGNDAILEAAAKAKHDVKILAVTVLTSLDQGDIHDLGFQCSPEELVLSRARRALQHGCDGIVSSGLEAPKLRKELGEKFLVVVPGVRPVLNRTDDQKRTVDVKEAFLNGADYVVIGRPIRQAPDPLRLIAGMQAQIQEALEERSQIIS</sequence>
<feature type="active site" description="For OMPdecase activity" evidence="9">
    <location>
        <position position="67"/>
    </location>
</feature>
<dbReference type="InterPro" id="IPR013785">
    <property type="entry name" value="Aldolase_TIM"/>
</dbReference>
<comment type="catalytic activity">
    <reaction evidence="8 11">
        <text>orotidine 5'-phosphate + H(+) = UMP + CO2</text>
        <dbReference type="Rhea" id="RHEA:11596"/>
        <dbReference type="ChEBI" id="CHEBI:15378"/>
        <dbReference type="ChEBI" id="CHEBI:16526"/>
        <dbReference type="ChEBI" id="CHEBI:57538"/>
        <dbReference type="ChEBI" id="CHEBI:57865"/>
        <dbReference type="EC" id="4.1.1.23"/>
    </reaction>
</comment>
<evidence type="ECO:0000313" key="14">
    <source>
        <dbReference type="Proteomes" id="UP001144372"/>
    </source>
</evidence>
<evidence type="ECO:0000256" key="7">
    <source>
        <dbReference type="ARBA" id="ARBA00023239"/>
    </source>
</evidence>
<comment type="similarity">
    <text evidence="11">Belongs to the OMP decarboxylase family.</text>
</comment>
<dbReference type="EMBL" id="BSDR01000001">
    <property type="protein sequence ID" value="GLI34044.1"/>
    <property type="molecule type" value="Genomic_DNA"/>
</dbReference>
<dbReference type="GO" id="GO:0006207">
    <property type="term" value="P:'de novo' pyrimidine nucleobase biosynthetic process"/>
    <property type="evidence" value="ECO:0007669"/>
    <property type="project" value="InterPro"/>
</dbReference>
<keyword evidence="6 11" id="KW-0665">Pyrimidine biosynthesis</keyword>
<name>A0A9W6D353_9BACT</name>
<feature type="active site" description="For OMPdecase activity" evidence="9">
    <location>
        <position position="69"/>
    </location>
</feature>
<evidence type="ECO:0000313" key="13">
    <source>
        <dbReference type="EMBL" id="GLI34044.1"/>
    </source>
</evidence>
<dbReference type="Pfam" id="PF00215">
    <property type="entry name" value="OMPdecase"/>
    <property type="match status" value="1"/>
</dbReference>
<keyword evidence="5 11" id="KW-0210">Decarboxylase</keyword>
<dbReference type="NCBIfam" id="TIGR01740">
    <property type="entry name" value="pyrF"/>
    <property type="match status" value="1"/>
</dbReference>
<reference evidence="13" key="1">
    <citation type="submission" date="2022-12" db="EMBL/GenBank/DDBJ databases">
        <title>Reference genome sequencing for broad-spectrum identification of bacterial and archaeal isolates by mass spectrometry.</title>
        <authorList>
            <person name="Sekiguchi Y."/>
            <person name="Tourlousse D.M."/>
        </authorList>
    </citation>
    <scope>NUCLEOTIDE SEQUENCE</scope>
    <source>
        <strain evidence="13">ASRB1</strain>
    </source>
</reference>
<comment type="function">
    <text evidence="1">Catalyzes the decarboxylation of orotidine 5'-monophosphate (OMP) to uridine 5'-monophosphate (UMP).</text>
</comment>
<evidence type="ECO:0000256" key="5">
    <source>
        <dbReference type="ARBA" id="ARBA00022793"/>
    </source>
</evidence>
<feature type="binding site" evidence="10">
    <location>
        <position position="40"/>
    </location>
    <ligand>
        <name>substrate</name>
    </ligand>
</feature>
<protein>
    <recommendedName>
        <fullName evidence="4 11">Orotidine 5'-phosphate decarboxylase</fullName>
        <ecNumber evidence="3 11">4.1.1.23</ecNumber>
    </recommendedName>
</protein>
<evidence type="ECO:0000256" key="9">
    <source>
        <dbReference type="PIRSR" id="PIRSR614732-1"/>
    </source>
</evidence>
<feature type="binding site" evidence="10">
    <location>
        <position position="190"/>
    </location>
    <ligand>
        <name>substrate</name>
    </ligand>
</feature>
<keyword evidence="14" id="KW-1185">Reference proteome</keyword>
<keyword evidence="7 11" id="KW-0456">Lyase</keyword>
<evidence type="ECO:0000259" key="12">
    <source>
        <dbReference type="SMART" id="SM00934"/>
    </source>
</evidence>
<evidence type="ECO:0000256" key="2">
    <source>
        <dbReference type="ARBA" id="ARBA00004861"/>
    </source>
</evidence>